<organism evidence="1 2">
    <name type="scientific">Ixodes persulcatus</name>
    <name type="common">Taiga tick</name>
    <dbReference type="NCBI Taxonomy" id="34615"/>
    <lineage>
        <taxon>Eukaryota</taxon>
        <taxon>Metazoa</taxon>
        <taxon>Ecdysozoa</taxon>
        <taxon>Arthropoda</taxon>
        <taxon>Chelicerata</taxon>
        <taxon>Arachnida</taxon>
        <taxon>Acari</taxon>
        <taxon>Parasitiformes</taxon>
        <taxon>Ixodida</taxon>
        <taxon>Ixodoidea</taxon>
        <taxon>Ixodidae</taxon>
        <taxon>Ixodinae</taxon>
        <taxon>Ixodes</taxon>
    </lineage>
</organism>
<dbReference type="EMBL" id="JABSTQ010003011">
    <property type="protein sequence ID" value="KAG0443708.1"/>
    <property type="molecule type" value="Genomic_DNA"/>
</dbReference>
<accession>A0AC60QVK4</accession>
<evidence type="ECO:0000313" key="1">
    <source>
        <dbReference type="EMBL" id="KAG0443708.1"/>
    </source>
</evidence>
<evidence type="ECO:0000313" key="2">
    <source>
        <dbReference type="Proteomes" id="UP000805193"/>
    </source>
</evidence>
<protein>
    <submittedName>
        <fullName evidence="1">Uncharacterized protein</fullName>
    </submittedName>
</protein>
<gene>
    <name evidence="1" type="ORF">HPB47_014620</name>
</gene>
<sequence length="949" mass="107255">MAGTSRQKARTSTTVPLHPVISIVQRMALYETRCRYYLVGSNNTQTTFRVLKIDRMEPNELVVIDDKMEYNHKEIIEFLNMIEKENRPTKPGQKGSPGLNRIVSAFGIVGFVRFLEGYYMILITKRRRIAIIGHHTIYKIEDTSMVYLPNNPDHSVHPGESRYVKIFQNVDLRSNFYFSYSYDLTHTLQYNLTPLVCTVPSQPTTSQSESDDSLLNAEEVEVEAADVWDLLPIEESQRPSYKLPGRRFKAEGKDDGVENAANIEFGNWSEGTCFAGRTKPNWRYVWNAYLLEPVELHTDWLLYVTHGFVGQTNISVYGRPIFLTLIARRSQKFSGTRFLKRGANSEGDVANEVETEQIVHDSSVSSFTDGNFTSFVQVRGSVPFSWSQDVSKIVPKPAINLDLVDPYCFAAGRHFGLLLRQYGAPVIALNLVKKREKRQHESLLSSQFLDIIDYLNQFLPRSHHIIYLAFDMARSNKLKEANVMGRLSDIAYSVLSKTGLFHSRAGQSQPPPDYRLGGALTQYGARLQTGVARVNCVDCLDRTNTAQFALGKCALAFQLNALGVLPKPDLVFDTDSVRMLEVLYEDHGDTLALQYGGSQLVHRVKTYRKIAPLSSHSRDIMQTLSRYYSNTFSDADKQNAINLFLGVYRPYEQSIALWDMTTDYYLHNSIPAGKLLCHRNPYTCWFDEEVATALPFALEEVLKHHGRSLMEVMKLEVTSEKADGFVELYRPFEMSVISELFMFNLSHSVRDIMPNSATDHSPFSVRIRPGKHRETAGAAKLPNPSVSGISSAMSTSSGASDSDSMEPSDEEPDTAQTPDSNESSSNDCSQKPITFESVFQTMQQTYGREIHEPSTKDLTVYKRFVSLGKLSGMTCKSDASSIASPKKSFQLIRQSAFPIDSVYEVSPPMVPRSSRDIYQVYVQRGKTGALTPNHHTLMTYQHFVSRRYQ</sequence>
<dbReference type="Proteomes" id="UP000805193">
    <property type="component" value="Unassembled WGS sequence"/>
</dbReference>
<reference evidence="1 2" key="1">
    <citation type="journal article" date="2020" name="Cell">
        <title>Large-Scale Comparative Analyses of Tick Genomes Elucidate Their Genetic Diversity and Vector Capacities.</title>
        <authorList>
            <consortium name="Tick Genome and Microbiome Consortium (TIGMIC)"/>
            <person name="Jia N."/>
            <person name="Wang J."/>
            <person name="Shi W."/>
            <person name="Du L."/>
            <person name="Sun Y."/>
            <person name="Zhan W."/>
            <person name="Jiang J.F."/>
            <person name="Wang Q."/>
            <person name="Zhang B."/>
            <person name="Ji P."/>
            <person name="Bell-Sakyi L."/>
            <person name="Cui X.M."/>
            <person name="Yuan T.T."/>
            <person name="Jiang B.G."/>
            <person name="Yang W.F."/>
            <person name="Lam T.T."/>
            <person name="Chang Q.C."/>
            <person name="Ding S.J."/>
            <person name="Wang X.J."/>
            <person name="Zhu J.G."/>
            <person name="Ruan X.D."/>
            <person name="Zhao L."/>
            <person name="Wei J.T."/>
            <person name="Ye R.Z."/>
            <person name="Que T.C."/>
            <person name="Du C.H."/>
            <person name="Zhou Y.H."/>
            <person name="Cheng J.X."/>
            <person name="Dai P.F."/>
            <person name="Guo W.B."/>
            <person name="Han X.H."/>
            <person name="Huang E.J."/>
            <person name="Li L.F."/>
            <person name="Wei W."/>
            <person name="Gao Y.C."/>
            <person name="Liu J.Z."/>
            <person name="Shao H.Z."/>
            <person name="Wang X."/>
            <person name="Wang C.C."/>
            <person name="Yang T.C."/>
            <person name="Huo Q.B."/>
            <person name="Li W."/>
            <person name="Chen H.Y."/>
            <person name="Chen S.E."/>
            <person name="Zhou L.G."/>
            <person name="Ni X.B."/>
            <person name="Tian J.H."/>
            <person name="Sheng Y."/>
            <person name="Liu T."/>
            <person name="Pan Y.S."/>
            <person name="Xia L.Y."/>
            <person name="Li J."/>
            <person name="Zhao F."/>
            <person name="Cao W.C."/>
        </authorList>
    </citation>
    <scope>NUCLEOTIDE SEQUENCE [LARGE SCALE GENOMIC DNA]</scope>
    <source>
        <strain evidence="1">Iper-2018</strain>
    </source>
</reference>
<proteinExistence type="predicted"/>
<keyword evidence="2" id="KW-1185">Reference proteome</keyword>
<name>A0AC60QVK4_IXOPE</name>
<comment type="caution">
    <text evidence="1">The sequence shown here is derived from an EMBL/GenBank/DDBJ whole genome shotgun (WGS) entry which is preliminary data.</text>
</comment>